<accession>A0ACA9MD15</accession>
<protein>
    <submittedName>
        <fullName evidence="1">9257_t:CDS:1</fullName>
    </submittedName>
</protein>
<name>A0ACA9MD15_9GLOM</name>
<proteinExistence type="predicted"/>
<dbReference type="Proteomes" id="UP000789860">
    <property type="component" value="Unassembled WGS sequence"/>
</dbReference>
<dbReference type="EMBL" id="CAJVPM010010711">
    <property type="protein sequence ID" value="CAG8575532.1"/>
    <property type="molecule type" value="Genomic_DNA"/>
</dbReference>
<reference evidence="1" key="1">
    <citation type="submission" date="2021-06" db="EMBL/GenBank/DDBJ databases">
        <authorList>
            <person name="Kallberg Y."/>
            <person name="Tangrot J."/>
            <person name="Rosling A."/>
        </authorList>
    </citation>
    <scope>NUCLEOTIDE SEQUENCE</scope>
    <source>
        <strain evidence="1">AU212A</strain>
    </source>
</reference>
<gene>
    <name evidence="1" type="ORF">SCALOS_LOCUS6004</name>
</gene>
<evidence type="ECO:0000313" key="1">
    <source>
        <dbReference type="EMBL" id="CAG8575532.1"/>
    </source>
</evidence>
<feature type="non-terminal residue" evidence="1">
    <location>
        <position position="207"/>
    </location>
</feature>
<keyword evidence="2" id="KW-1185">Reference proteome</keyword>
<sequence>MNGAHPSDNDSGSASSKKPEKPLRFVTNYGAPHPKRRRIGAACLTCRKRKTACSGERPFCDTCKQNKLDCAGYSNEATTGSSSTNTSKRAESDQSRPANESRQPTSKANDRGTHDGQSNSRTSSTQHTSSTSDLSNQIGGELSPGVKVGEDANVPAIPATVPEQPLFAGPRNRMPYFRWLGPTAIMPGFKQMVVKVKRQESELKMDL</sequence>
<evidence type="ECO:0000313" key="2">
    <source>
        <dbReference type="Proteomes" id="UP000789860"/>
    </source>
</evidence>
<organism evidence="1 2">
    <name type="scientific">Scutellospora calospora</name>
    <dbReference type="NCBI Taxonomy" id="85575"/>
    <lineage>
        <taxon>Eukaryota</taxon>
        <taxon>Fungi</taxon>
        <taxon>Fungi incertae sedis</taxon>
        <taxon>Mucoromycota</taxon>
        <taxon>Glomeromycotina</taxon>
        <taxon>Glomeromycetes</taxon>
        <taxon>Diversisporales</taxon>
        <taxon>Gigasporaceae</taxon>
        <taxon>Scutellospora</taxon>
    </lineage>
</organism>
<comment type="caution">
    <text evidence="1">The sequence shown here is derived from an EMBL/GenBank/DDBJ whole genome shotgun (WGS) entry which is preliminary data.</text>
</comment>